<feature type="compositionally biased region" description="Basic and acidic residues" evidence="4">
    <location>
        <begin position="414"/>
        <end position="427"/>
    </location>
</feature>
<evidence type="ECO:0000313" key="7">
    <source>
        <dbReference type="Proteomes" id="UP000095597"/>
    </source>
</evidence>
<evidence type="ECO:0000256" key="3">
    <source>
        <dbReference type="SAM" id="Coils"/>
    </source>
</evidence>
<evidence type="ECO:0000256" key="2">
    <source>
        <dbReference type="ARBA" id="ARBA00022971"/>
    </source>
</evidence>
<dbReference type="AlphaFoldDB" id="A0A173RCA4"/>
<evidence type="ECO:0000256" key="1">
    <source>
        <dbReference type="ARBA" id="ARBA00010873"/>
    </source>
</evidence>
<sequence>MAIFHLSIKIVSRSSGKGAVAAAAYRAGVKLEEKETGYTHDYTRKSSVIYSEIFLPANAPQEYQNREILWNEVQKVEKKSDAQLAREIEVALPVELSREDQITLLRNYIAENFTSAGMCADMAIHEKHVDGKTVLHQNPHAHILLTTRGFKEDGSWAPKEKKTYALDENGERIPLMDENTGLQKLGKRNEKLWKRVTVLSNDWNSQSNAEKWRSSWADMCNQYIAPENQIDHRSFKRQGIERIPTIHEGYAARQMERRGIVSERMELNREIKRLNQIISKLKDTVLGIGKRLMELKDNLMKVRMHYGERNIAKRTSNTGRDARTYDRAAGTDIGDYRGTAGGESGLGTGRESNQGKGQTDQFVAVIGAAIERRKRTIDEALERRKEIYERFERLQRLRSAGNAGTDGANAGGTDGKDTDHTSVRERTTAASDLIRMAERAGADARANDAASGAVIKDSQTGRAYREAERERQDSERQRKIKARKRGNDR</sequence>
<feature type="region of interest" description="Disordered" evidence="4">
    <location>
        <begin position="314"/>
        <end position="359"/>
    </location>
</feature>
<accession>A0A173RCA4</accession>
<feature type="compositionally biased region" description="Basic residues" evidence="4">
    <location>
        <begin position="478"/>
        <end position="489"/>
    </location>
</feature>
<keyword evidence="6" id="KW-0808">Transferase</keyword>
<proteinExistence type="inferred from homology"/>
<feature type="compositionally biased region" description="Basic and acidic residues" evidence="4">
    <location>
        <begin position="463"/>
        <end position="477"/>
    </location>
</feature>
<keyword evidence="2" id="KW-0184">Conjugation</keyword>
<keyword evidence="3" id="KW-0175">Coiled coil</keyword>
<feature type="region of interest" description="Disordered" evidence="4">
    <location>
        <begin position="399"/>
        <end position="431"/>
    </location>
</feature>
<gene>
    <name evidence="6" type="primary">mobA_1</name>
    <name evidence="6" type="ORF">ERS852573_00342</name>
</gene>
<dbReference type="EMBL" id="CYXO01000002">
    <property type="protein sequence ID" value="CUM75008.1"/>
    <property type="molecule type" value="Genomic_DNA"/>
</dbReference>
<evidence type="ECO:0000313" key="6">
    <source>
        <dbReference type="EMBL" id="CUM75008.1"/>
    </source>
</evidence>
<feature type="region of interest" description="Disordered" evidence="4">
    <location>
        <begin position="443"/>
        <end position="489"/>
    </location>
</feature>
<feature type="coiled-coil region" evidence="3">
    <location>
        <begin position="370"/>
        <end position="397"/>
    </location>
</feature>
<feature type="domain" description="MobA/MobL protein" evidence="5">
    <location>
        <begin position="18"/>
        <end position="258"/>
    </location>
</feature>
<dbReference type="Pfam" id="PF03389">
    <property type="entry name" value="MobA_MobL"/>
    <property type="match status" value="1"/>
</dbReference>
<dbReference type="InterPro" id="IPR005053">
    <property type="entry name" value="MobA_MobL"/>
</dbReference>
<dbReference type="NCBIfam" id="NF041496">
    <property type="entry name" value="MobQ"/>
    <property type="match status" value="1"/>
</dbReference>
<comment type="similarity">
    <text evidence="1">Belongs to the MobA/MobL family.</text>
</comment>
<dbReference type="OrthoDB" id="1826980at2"/>
<dbReference type="RefSeq" id="WP_055213337.1">
    <property type="nucleotide sequence ID" value="NZ_CYXO01000002.1"/>
</dbReference>
<evidence type="ECO:0000256" key="4">
    <source>
        <dbReference type="SAM" id="MobiDB-lite"/>
    </source>
</evidence>
<organism evidence="6 7">
    <name type="scientific">Dorea longicatena</name>
    <dbReference type="NCBI Taxonomy" id="88431"/>
    <lineage>
        <taxon>Bacteria</taxon>
        <taxon>Bacillati</taxon>
        <taxon>Bacillota</taxon>
        <taxon>Clostridia</taxon>
        <taxon>Lachnospirales</taxon>
        <taxon>Lachnospiraceae</taxon>
        <taxon>Dorea</taxon>
    </lineage>
</organism>
<dbReference type="Gene3D" id="3.30.930.30">
    <property type="match status" value="1"/>
</dbReference>
<dbReference type="GO" id="GO:0016740">
    <property type="term" value="F:transferase activity"/>
    <property type="evidence" value="ECO:0007669"/>
    <property type="project" value="UniProtKB-KW"/>
</dbReference>
<evidence type="ECO:0000259" key="5">
    <source>
        <dbReference type="Pfam" id="PF03389"/>
    </source>
</evidence>
<reference evidence="6 7" key="1">
    <citation type="submission" date="2015-09" db="EMBL/GenBank/DDBJ databases">
        <authorList>
            <consortium name="Pathogen Informatics"/>
        </authorList>
    </citation>
    <scope>NUCLEOTIDE SEQUENCE [LARGE SCALE GENOMIC DNA]</scope>
    <source>
        <strain evidence="6 7">2789STDY5834961</strain>
    </source>
</reference>
<feature type="compositionally biased region" description="Gly residues" evidence="4">
    <location>
        <begin position="339"/>
        <end position="348"/>
    </location>
</feature>
<name>A0A173RCA4_9FIRM</name>
<protein>
    <submittedName>
        <fullName evidence="6">DNA strand transferase</fullName>
    </submittedName>
</protein>
<dbReference type="Proteomes" id="UP000095597">
    <property type="component" value="Unassembled WGS sequence"/>
</dbReference>